<reference evidence="8" key="1">
    <citation type="submission" date="2021-01" db="EMBL/GenBank/DDBJ databases">
        <title>Whole genome shotgun sequence of Virgisporangium aurantiacum NBRC 16421.</title>
        <authorList>
            <person name="Komaki H."/>
            <person name="Tamura T."/>
        </authorList>
    </citation>
    <scope>NUCLEOTIDE SEQUENCE</scope>
    <source>
        <strain evidence="8">NBRC 16421</strain>
    </source>
</reference>
<dbReference type="InterPro" id="IPR032710">
    <property type="entry name" value="NTF2-like_dom_sf"/>
</dbReference>
<evidence type="ECO:0000256" key="5">
    <source>
        <dbReference type="ARBA" id="ARBA00023163"/>
    </source>
</evidence>
<dbReference type="InterPro" id="IPR014284">
    <property type="entry name" value="RNA_pol_sigma-70_dom"/>
</dbReference>
<evidence type="ECO:0000256" key="4">
    <source>
        <dbReference type="ARBA" id="ARBA00023082"/>
    </source>
</evidence>
<dbReference type="InterPro" id="IPR013325">
    <property type="entry name" value="RNA_pol_sigma_r2"/>
</dbReference>
<dbReference type="PANTHER" id="PTHR30173:SF43">
    <property type="entry name" value="ECF RNA POLYMERASE SIGMA FACTOR SIGI-RELATED"/>
    <property type="match status" value="1"/>
</dbReference>
<dbReference type="InterPro" id="IPR052704">
    <property type="entry name" value="ECF_Sigma-70_Domain"/>
</dbReference>
<dbReference type="SUPFAM" id="SSF88946">
    <property type="entry name" value="Sigma2 domain of RNA polymerase sigma factors"/>
    <property type="match status" value="1"/>
</dbReference>
<evidence type="ECO:0000256" key="2">
    <source>
        <dbReference type="ARBA" id="ARBA00011344"/>
    </source>
</evidence>
<organism evidence="8 9">
    <name type="scientific">Virgisporangium aurantiacum</name>
    <dbReference type="NCBI Taxonomy" id="175570"/>
    <lineage>
        <taxon>Bacteria</taxon>
        <taxon>Bacillati</taxon>
        <taxon>Actinomycetota</taxon>
        <taxon>Actinomycetes</taxon>
        <taxon>Micromonosporales</taxon>
        <taxon>Micromonosporaceae</taxon>
        <taxon>Virgisporangium</taxon>
    </lineage>
</organism>
<dbReference type="AlphaFoldDB" id="A0A8J4E628"/>
<dbReference type="GO" id="GO:0006352">
    <property type="term" value="P:DNA-templated transcription initiation"/>
    <property type="evidence" value="ECO:0007669"/>
    <property type="project" value="InterPro"/>
</dbReference>
<evidence type="ECO:0000256" key="3">
    <source>
        <dbReference type="ARBA" id="ARBA00023015"/>
    </source>
</evidence>
<dbReference type="EMBL" id="BOPG01000082">
    <property type="protein sequence ID" value="GIJ62728.1"/>
    <property type="molecule type" value="Genomic_DNA"/>
</dbReference>
<dbReference type="RefSeq" id="WP_204008558.1">
    <property type="nucleotide sequence ID" value="NZ_BOPG01000082.1"/>
</dbReference>
<dbReference type="Gene3D" id="3.10.450.50">
    <property type="match status" value="1"/>
</dbReference>
<feature type="domain" description="RNA polymerase sigma-70 region 2" evidence="6">
    <location>
        <begin position="4"/>
        <end position="68"/>
    </location>
</feature>
<dbReference type="InterPro" id="IPR013249">
    <property type="entry name" value="RNA_pol_sigma70_r4_t2"/>
</dbReference>
<dbReference type="Pfam" id="PF04542">
    <property type="entry name" value="Sigma70_r2"/>
    <property type="match status" value="1"/>
</dbReference>
<dbReference type="PANTHER" id="PTHR30173">
    <property type="entry name" value="SIGMA 19 FACTOR"/>
    <property type="match status" value="1"/>
</dbReference>
<sequence>MEELFEIHRPRLRAVAYRMLGSLTEADDAVQETWIRVARADAGEVTNPAGWLTTITARVCLDALRRRAARPEEPFGMRIPDPVLTAPDGIDPEHEVLLADAVGLALLVVLDTLTPAERLAFVLHDTLGVPFDDIGRLVGRSPNAAAQLASRARRRIRDAAVTPDVDLARQWKVANAFLAAARAGDFSALVEVLAPDAVLRADIGSPAELHGAEAIAPQVLSYARMAPFARRVLVNGAVGFVPMPGGQPFAVIALTVRGDRVTTIDIIADPDRLAGLAVPVES</sequence>
<dbReference type="GO" id="GO:0016987">
    <property type="term" value="F:sigma factor activity"/>
    <property type="evidence" value="ECO:0007669"/>
    <property type="project" value="UniProtKB-KW"/>
</dbReference>
<dbReference type="Gene3D" id="1.10.1740.10">
    <property type="match status" value="1"/>
</dbReference>
<evidence type="ECO:0000313" key="8">
    <source>
        <dbReference type="EMBL" id="GIJ62728.1"/>
    </source>
</evidence>
<keyword evidence="9" id="KW-1185">Reference proteome</keyword>
<evidence type="ECO:0000256" key="1">
    <source>
        <dbReference type="ARBA" id="ARBA00010641"/>
    </source>
</evidence>
<dbReference type="GO" id="GO:0000428">
    <property type="term" value="C:DNA-directed RNA polymerase complex"/>
    <property type="evidence" value="ECO:0007669"/>
    <property type="project" value="UniProtKB-KW"/>
</dbReference>
<keyword evidence="5" id="KW-0804">Transcription</keyword>
<dbReference type="InterPro" id="IPR013324">
    <property type="entry name" value="RNA_pol_sigma_r3/r4-like"/>
</dbReference>
<comment type="similarity">
    <text evidence="1">Belongs to the sigma-70 factor family. ECF subfamily.</text>
</comment>
<name>A0A8J4E628_9ACTN</name>
<evidence type="ECO:0000259" key="6">
    <source>
        <dbReference type="Pfam" id="PF04542"/>
    </source>
</evidence>
<dbReference type="InterPro" id="IPR007627">
    <property type="entry name" value="RNA_pol_sigma70_r2"/>
</dbReference>
<feature type="domain" description="RNA polymerase sigma factor 70 region 4 type 2" evidence="7">
    <location>
        <begin position="105"/>
        <end position="156"/>
    </location>
</feature>
<dbReference type="NCBIfam" id="TIGR02937">
    <property type="entry name" value="sigma70-ECF"/>
    <property type="match status" value="1"/>
</dbReference>
<gene>
    <name evidence="8" type="primary">rpoE_49</name>
    <name evidence="8" type="ORF">Vau01_102440</name>
</gene>
<comment type="subunit">
    <text evidence="2">Interacts transiently with the RNA polymerase catalytic core formed by RpoA, RpoB, RpoC and RpoZ (2 alpha, 1 beta, 1 beta' and 1 omega subunit) to form the RNA polymerase holoenzyme that can initiate transcription.</text>
</comment>
<dbReference type="SUPFAM" id="SSF88659">
    <property type="entry name" value="Sigma3 and sigma4 domains of RNA polymerase sigma factors"/>
    <property type="match status" value="1"/>
</dbReference>
<dbReference type="Proteomes" id="UP000612585">
    <property type="component" value="Unassembled WGS sequence"/>
</dbReference>
<keyword evidence="8" id="KW-0240">DNA-directed RNA polymerase</keyword>
<dbReference type="GO" id="GO:0003677">
    <property type="term" value="F:DNA binding"/>
    <property type="evidence" value="ECO:0007669"/>
    <property type="project" value="InterPro"/>
</dbReference>
<dbReference type="SUPFAM" id="SSF54427">
    <property type="entry name" value="NTF2-like"/>
    <property type="match status" value="1"/>
</dbReference>
<proteinExistence type="inferred from homology"/>
<accession>A0A8J4E628</accession>
<keyword evidence="3" id="KW-0805">Transcription regulation</keyword>
<protein>
    <submittedName>
        <fullName evidence="8">DNA-directed RNA polymerase sigma-70 factor</fullName>
    </submittedName>
</protein>
<comment type="caution">
    <text evidence="8">The sequence shown here is derived from an EMBL/GenBank/DDBJ whole genome shotgun (WGS) entry which is preliminary data.</text>
</comment>
<dbReference type="Pfam" id="PF08281">
    <property type="entry name" value="Sigma70_r4_2"/>
    <property type="match status" value="1"/>
</dbReference>
<evidence type="ECO:0000259" key="7">
    <source>
        <dbReference type="Pfam" id="PF08281"/>
    </source>
</evidence>
<dbReference type="InterPro" id="IPR036388">
    <property type="entry name" value="WH-like_DNA-bd_sf"/>
</dbReference>
<keyword evidence="4" id="KW-0731">Sigma factor</keyword>
<dbReference type="Gene3D" id="1.10.10.10">
    <property type="entry name" value="Winged helix-like DNA-binding domain superfamily/Winged helix DNA-binding domain"/>
    <property type="match status" value="1"/>
</dbReference>
<evidence type="ECO:0000313" key="9">
    <source>
        <dbReference type="Proteomes" id="UP000612585"/>
    </source>
</evidence>